<accession>A0A7T8K067</accession>
<proteinExistence type="predicted"/>
<dbReference type="EMBL" id="CP045899">
    <property type="protein sequence ID" value="QQP40706.1"/>
    <property type="molecule type" value="Genomic_DNA"/>
</dbReference>
<keyword evidence="2" id="KW-1185">Reference proteome</keyword>
<reference evidence="2" key="1">
    <citation type="submission" date="2021-01" db="EMBL/GenBank/DDBJ databases">
        <title>Caligus Genome Assembly.</title>
        <authorList>
            <person name="Gallardo-Escarate C."/>
        </authorList>
    </citation>
    <scope>NUCLEOTIDE SEQUENCE [LARGE SCALE GENOMIC DNA]</scope>
</reference>
<gene>
    <name evidence="1" type="ORF">FKW44_014846</name>
</gene>
<evidence type="ECO:0000313" key="2">
    <source>
        <dbReference type="Proteomes" id="UP000595437"/>
    </source>
</evidence>
<organism evidence="1 2">
    <name type="scientific">Caligus rogercresseyi</name>
    <name type="common">Sea louse</name>
    <dbReference type="NCBI Taxonomy" id="217165"/>
    <lineage>
        <taxon>Eukaryota</taxon>
        <taxon>Metazoa</taxon>
        <taxon>Ecdysozoa</taxon>
        <taxon>Arthropoda</taxon>
        <taxon>Crustacea</taxon>
        <taxon>Multicrustacea</taxon>
        <taxon>Hexanauplia</taxon>
        <taxon>Copepoda</taxon>
        <taxon>Siphonostomatoida</taxon>
        <taxon>Caligidae</taxon>
        <taxon>Caligus</taxon>
    </lineage>
</organism>
<dbReference type="Proteomes" id="UP000595437">
    <property type="component" value="Chromosome 10"/>
</dbReference>
<evidence type="ECO:0000313" key="1">
    <source>
        <dbReference type="EMBL" id="QQP40706.1"/>
    </source>
</evidence>
<dbReference type="AlphaFoldDB" id="A0A7T8K067"/>
<sequence length="67" mass="7316">MKNIPSASVPSSIFYDENPMQASELRPIQFLSAAGRCAALDPQIPSVFGDSWTLAADQIRYFSVPVL</sequence>
<protein>
    <submittedName>
        <fullName evidence="1">Uncharacterized protein</fullName>
    </submittedName>
</protein>
<name>A0A7T8K067_CALRO</name>